<evidence type="ECO:0000256" key="3">
    <source>
        <dbReference type="ARBA" id="ARBA00022801"/>
    </source>
</evidence>
<evidence type="ECO:0000256" key="5">
    <source>
        <dbReference type="PIRSR" id="PIRSR000941-50"/>
    </source>
</evidence>
<evidence type="ECO:0000256" key="2">
    <source>
        <dbReference type="ARBA" id="ARBA00013064"/>
    </source>
</evidence>
<dbReference type="InterPro" id="IPR000387">
    <property type="entry name" value="Tyr_Pase_dom"/>
</dbReference>
<keyword evidence="3" id="KW-0378">Hydrolase</keyword>
<evidence type="ECO:0000313" key="9">
    <source>
        <dbReference type="Proteomes" id="UP001211907"/>
    </source>
</evidence>
<dbReference type="InterPro" id="IPR029021">
    <property type="entry name" value="Prot-tyrosine_phosphatase-like"/>
</dbReference>
<protein>
    <recommendedName>
        <fullName evidence="2">protein-tyrosine-phosphatase</fullName>
        <ecNumber evidence="2">3.1.3.48</ecNumber>
    </recommendedName>
</protein>
<dbReference type="GO" id="GO:0008138">
    <property type="term" value="F:protein tyrosine/serine/threonine phosphatase activity"/>
    <property type="evidence" value="ECO:0007669"/>
    <property type="project" value="InterPro"/>
</dbReference>
<keyword evidence="9" id="KW-1185">Reference proteome</keyword>
<name>A0AAD5SQK6_9FUNG</name>
<dbReference type="PROSITE" id="PS50056">
    <property type="entry name" value="TYR_PHOSPHATASE_2"/>
    <property type="match status" value="1"/>
</dbReference>
<dbReference type="SMART" id="SM00404">
    <property type="entry name" value="PTPc_motif"/>
    <property type="match status" value="1"/>
</dbReference>
<dbReference type="InterPro" id="IPR020422">
    <property type="entry name" value="TYR_PHOSPHATASE_DUAL_dom"/>
</dbReference>
<sequence>MDEIVTNVFVSSCEEAANLELLLATGITHILAIGTDFTELFRQLKYFIVQIDDDEHENALKYFDAATEFISASASAGKVLVHCAAGVSRSPTFVAAYLLKSRAISVDAAMLTIKSKHASANPNDGFIAQLHIYHRMGCKIVTDSLDYRRFLLAQAAAEQQLLGTITKLKLTASPTSSTVAYLRCKTCRRALVPITSIISHEVGAGQAAFQYRKRDTAIARLQQQSTSSTNRCAGFFTEPMDWMREVSDGSIEGKVLCPGCDAKLGSFSWPGISCSCGTWVAPAFMINKQKVDVLGNI</sequence>
<dbReference type="CDD" id="cd14498">
    <property type="entry name" value="DSP"/>
    <property type="match status" value="1"/>
</dbReference>
<dbReference type="Pfam" id="PF00782">
    <property type="entry name" value="DSPc"/>
    <property type="match status" value="1"/>
</dbReference>
<evidence type="ECO:0000259" key="6">
    <source>
        <dbReference type="PROSITE" id="PS50054"/>
    </source>
</evidence>
<dbReference type="EMBL" id="JADGJH010002939">
    <property type="protein sequence ID" value="KAJ3093967.1"/>
    <property type="molecule type" value="Genomic_DNA"/>
</dbReference>
<evidence type="ECO:0000313" key="8">
    <source>
        <dbReference type="EMBL" id="KAJ3093967.1"/>
    </source>
</evidence>
<dbReference type="Proteomes" id="UP001211907">
    <property type="component" value="Unassembled WGS sequence"/>
</dbReference>
<dbReference type="PANTHER" id="PTHR45848:SF4">
    <property type="entry name" value="DUAL SPECIFICITY PROTEIN PHOSPHATASE 12"/>
    <property type="match status" value="1"/>
</dbReference>
<comment type="caution">
    <text evidence="8">The sequence shown here is derived from an EMBL/GenBank/DDBJ whole genome shotgun (WGS) entry which is preliminary data.</text>
</comment>
<dbReference type="SUPFAM" id="SSF52799">
    <property type="entry name" value="(Phosphotyrosine protein) phosphatases II"/>
    <property type="match status" value="1"/>
</dbReference>
<evidence type="ECO:0000256" key="4">
    <source>
        <dbReference type="ARBA" id="ARBA00022912"/>
    </source>
</evidence>
<dbReference type="AlphaFoldDB" id="A0AAD5SQK6"/>
<accession>A0AAD5SQK6</accession>
<dbReference type="InterPro" id="IPR003595">
    <property type="entry name" value="Tyr_Pase_cat"/>
</dbReference>
<dbReference type="InterPro" id="IPR000340">
    <property type="entry name" value="Dual-sp_phosphatase_cat-dom"/>
</dbReference>
<dbReference type="PANTHER" id="PTHR45848">
    <property type="entry name" value="DUAL SPECIFICITY PROTEIN PHOSPHATASE 12 FAMILY MEMBER"/>
    <property type="match status" value="1"/>
</dbReference>
<dbReference type="PIRSF" id="PIRSF000941">
    <property type="entry name" value="DUSP12"/>
    <property type="match status" value="1"/>
</dbReference>
<dbReference type="SMART" id="SM00195">
    <property type="entry name" value="DSPc"/>
    <property type="match status" value="1"/>
</dbReference>
<comment type="similarity">
    <text evidence="1">Belongs to the protein-tyrosine phosphatase family. Non-receptor class dual specificity subfamily.</text>
</comment>
<dbReference type="InterPro" id="IPR016278">
    <property type="entry name" value="DUSP12"/>
</dbReference>
<dbReference type="GO" id="GO:0004725">
    <property type="term" value="F:protein tyrosine phosphatase activity"/>
    <property type="evidence" value="ECO:0007669"/>
    <property type="project" value="UniProtKB-EC"/>
</dbReference>
<evidence type="ECO:0000256" key="1">
    <source>
        <dbReference type="ARBA" id="ARBA00008601"/>
    </source>
</evidence>
<dbReference type="Gene3D" id="3.90.190.10">
    <property type="entry name" value="Protein tyrosine phosphatase superfamily"/>
    <property type="match status" value="1"/>
</dbReference>
<reference evidence="8" key="1">
    <citation type="submission" date="2020-05" db="EMBL/GenBank/DDBJ databases">
        <title>Phylogenomic resolution of chytrid fungi.</title>
        <authorList>
            <person name="Stajich J.E."/>
            <person name="Amses K."/>
            <person name="Simmons R."/>
            <person name="Seto K."/>
            <person name="Myers J."/>
            <person name="Bonds A."/>
            <person name="Quandt C.A."/>
            <person name="Barry K."/>
            <person name="Liu P."/>
            <person name="Grigoriev I."/>
            <person name="Longcore J.E."/>
            <person name="James T.Y."/>
        </authorList>
    </citation>
    <scope>NUCLEOTIDE SEQUENCE</scope>
    <source>
        <strain evidence="8">JEL0513</strain>
    </source>
</reference>
<keyword evidence="4" id="KW-0904">Protein phosphatase</keyword>
<dbReference type="EC" id="3.1.3.48" evidence="2"/>
<dbReference type="PROSITE" id="PS50054">
    <property type="entry name" value="TYR_PHOSPHATASE_DUAL"/>
    <property type="match status" value="1"/>
</dbReference>
<evidence type="ECO:0000259" key="7">
    <source>
        <dbReference type="PROSITE" id="PS50056"/>
    </source>
</evidence>
<dbReference type="PROSITE" id="PS00383">
    <property type="entry name" value="TYR_PHOSPHATASE_1"/>
    <property type="match status" value="1"/>
</dbReference>
<feature type="domain" description="Tyrosine specific protein phosphatases" evidence="7">
    <location>
        <begin position="60"/>
        <end position="116"/>
    </location>
</feature>
<dbReference type="InterPro" id="IPR016130">
    <property type="entry name" value="Tyr_Pase_AS"/>
</dbReference>
<gene>
    <name evidence="8" type="ORF">HK100_006330</name>
</gene>
<dbReference type="GO" id="GO:0005634">
    <property type="term" value="C:nucleus"/>
    <property type="evidence" value="ECO:0007669"/>
    <property type="project" value="TreeGrafter"/>
</dbReference>
<feature type="domain" description="Tyrosine-protein phosphatase" evidence="6">
    <location>
        <begin position="1"/>
        <end position="139"/>
    </location>
</feature>
<organism evidence="8 9">
    <name type="scientific">Physocladia obscura</name>
    <dbReference type="NCBI Taxonomy" id="109957"/>
    <lineage>
        <taxon>Eukaryota</taxon>
        <taxon>Fungi</taxon>
        <taxon>Fungi incertae sedis</taxon>
        <taxon>Chytridiomycota</taxon>
        <taxon>Chytridiomycota incertae sedis</taxon>
        <taxon>Chytridiomycetes</taxon>
        <taxon>Chytridiales</taxon>
        <taxon>Chytriomycetaceae</taxon>
        <taxon>Physocladia</taxon>
    </lineage>
</organism>
<feature type="active site" description="Phosphocysteine intermediate" evidence="5">
    <location>
        <position position="83"/>
    </location>
</feature>
<proteinExistence type="inferred from homology"/>